<protein>
    <recommendedName>
        <fullName evidence="2">KOW domain-containing protein</fullName>
    </recommendedName>
</protein>
<evidence type="ECO:0000259" key="2">
    <source>
        <dbReference type="SMART" id="SM00739"/>
    </source>
</evidence>
<feature type="domain" description="KOW" evidence="2">
    <location>
        <begin position="192"/>
        <end position="219"/>
    </location>
</feature>
<keyword evidence="4" id="KW-1185">Reference proteome</keyword>
<name>A0ABR3F0P9_9AGAR</name>
<comment type="caution">
    <text evidence="3">The sequence shown here is derived from an EMBL/GenBank/DDBJ whole genome shotgun (WGS) entry which is preliminary data.</text>
</comment>
<feature type="compositionally biased region" description="Acidic residues" evidence="1">
    <location>
        <begin position="16"/>
        <end position="30"/>
    </location>
</feature>
<feature type="region of interest" description="Disordered" evidence="1">
    <location>
        <begin position="1"/>
        <end position="39"/>
    </location>
</feature>
<organism evidence="3 4">
    <name type="scientific">Marasmius crinis-equi</name>
    <dbReference type="NCBI Taxonomy" id="585013"/>
    <lineage>
        <taxon>Eukaryota</taxon>
        <taxon>Fungi</taxon>
        <taxon>Dikarya</taxon>
        <taxon>Basidiomycota</taxon>
        <taxon>Agaricomycotina</taxon>
        <taxon>Agaricomycetes</taxon>
        <taxon>Agaricomycetidae</taxon>
        <taxon>Agaricales</taxon>
        <taxon>Marasmiineae</taxon>
        <taxon>Marasmiaceae</taxon>
        <taxon>Marasmius</taxon>
    </lineage>
</organism>
<sequence>MASNFLDLEANVHDSSDDDQTYDDEQDFIDDSPPVEPSQNLRLLRSTPLFLPEGVDRAELSKQSKEWPLLPDTSHSRLSEDFVDSLAAKYAHNRSKEPPSKRFCPIPTESSKQSHPILPLVNRSFYNPSLVTPLRAVTSSENGGENRLESSSANGPLLVATARQQAEVMDNWGSWAQGATIPTPVEGYERHQFYPGQWVKITKGRYKDDDAQIWKPSVTRRTVQVAQNGTGISEREEVQEGYWVFVVPRLPDPSQTQNSSLRLKRKASAPRQRLPRRLFEKRDYGVSVQWNQEVQGYKVNGRAFSHGLEVRFYIRHSLEPLHVVSTSTGKFFQDHPFSKRFPVPTPELWKFEPGDVVTVQGYNAAQTGRGTLTVVENRYLVDFGEPGTHAVPVKSIKKVVEPGDHVIVLVGHHEGKIGLVAERQDCTLGISERASRNGIDFFVHINSVRRESANPNPFMADIPWHNFEVDIFRGPNAAQVGVVKDVKRSKNGFSLVLSLYIPALTRSVEVFDHNVFVKGTRQHLFDLYPLHKAHNHLHIDRQKYYRMQTGRVPWVGERVVIVAGVHKGKTAIVRDVNRVKRPKALSELELDVELEVFGSAMQKIYYDYVREWETGLPLAEYFVPQDFYLPSSRFVGSRIRWQPSLFVPVGDDGTVDWPSVAKEAETIKLPYDIWNPYYGDYWNYTDFASSPQRAGTPEAPLVEPPTEEERRLEEEVRESAEHWMGHPRLLGVSICVDILEGGHQKLGVFVRSTRLPSGHWRGRFKKGTTVHDVPLSFIGKSSKKLKIDEDRLLVIVEGDEDHLGKLVRRVTHFHCGKDSYKTRWYVMAVIVGTGRSASLTGELLELQPERLQFVEETPSDSWWASKHLMAAARQAACSGSYAQRRNPGEADYTPVATIIRPSNTNTSSSIPDTM</sequence>
<gene>
    <name evidence="3" type="ORF">V5O48_013196</name>
</gene>
<dbReference type="EMBL" id="JBAHYK010001260">
    <property type="protein sequence ID" value="KAL0568781.1"/>
    <property type="molecule type" value="Genomic_DNA"/>
</dbReference>
<feature type="domain" description="KOW" evidence="2">
    <location>
        <begin position="399"/>
        <end position="426"/>
    </location>
</feature>
<feature type="domain" description="KOW" evidence="2">
    <location>
        <begin position="552"/>
        <end position="579"/>
    </location>
</feature>
<dbReference type="SMART" id="SM00739">
    <property type="entry name" value="KOW"/>
    <property type="match status" value="3"/>
</dbReference>
<accession>A0ABR3F0P9</accession>
<dbReference type="InterPro" id="IPR008991">
    <property type="entry name" value="Translation_prot_SH3-like_sf"/>
</dbReference>
<dbReference type="Proteomes" id="UP001465976">
    <property type="component" value="Unassembled WGS sequence"/>
</dbReference>
<reference evidence="3 4" key="1">
    <citation type="submission" date="2024-02" db="EMBL/GenBank/DDBJ databases">
        <title>A draft genome for the cacao thread blight pathogen Marasmius crinis-equi.</title>
        <authorList>
            <person name="Cohen S.P."/>
            <person name="Baruah I.K."/>
            <person name="Amoako-Attah I."/>
            <person name="Bukari Y."/>
            <person name="Meinhardt L.W."/>
            <person name="Bailey B.A."/>
        </authorList>
    </citation>
    <scope>NUCLEOTIDE SEQUENCE [LARGE SCALE GENOMIC DNA]</scope>
    <source>
        <strain evidence="3 4">GH-76</strain>
    </source>
</reference>
<evidence type="ECO:0000313" key="3">
    <source>
        <dbReference type="EMBL" id="KAL0568781.1"/>
    </source>
</evidence>
<dbReference type="SUPFAM" id="SSF50104">
    <property type="entry name" value="Translation proteins SH3-like domain"/>
    <property type="match status" value="1"/>
</dbReference>
<proteinExistence type="predicted"/>
<evidence type="ECO:0000313" key="4">
    <source>
        <dbReference type="Proteomes" id="UP001465976"/>
    </source>
</evidence>
<evidence type="ECO:0000256" key="1">
    <source>
        <dbReference type="SAM" id="MobiDB-lite"/>
    </source>
</evidence>
<dbReference type="InterPro" id="IPR005824">
    <property type="entry name" value="KOW"/>
</dbReference>